<accession>A0A6C0AJK7</accession>
<dbReference type="Pfam" id="PF13884">
    <property type="entry name" value="Peptidase_S74"/>
    <property type="match status" value="1"/>
</dbReference>
<dbReference type="Gene3D" id="1.20.5.320">
    <property type="entry name" value="6-Phosphogluconate Dehydrogenase, domain 3"/>
    <property type="match status" value="1"/>
</dbReference>
<sequence length="490" mass="47972">MSAPGGVTATTILTGGPGSYAISYSWTAATTPAAQSYTVTLNSIIWGVTAAVVGPTNYTSPPAPASYTNTVTGGSYQLVVVAYAGASQTGASSVFTSTQASVYNPYGGPQGVQGYQGIQGGQGATGPTGQQGLQGLQGIMQINNYTVANQITTTSTDTAHLNANSGLTWNGSTLNIGGNITGVTSINNSTIGGVVMSNGSLCNSTTAFGLTITGQSTGVNVPTLTVNAPSVSGGSGYTISAGGSNSIGGVTLNGGAITATNGLAMGTSSITGVTTISAGTGSSSIGGVTLNGGAITATNGLAMGTSSITGVTTISAGTGSSSIGGVTLNGGAITGSLTGNCSGSSGSCTGNAATATSAAGLSNGALTVTVTGTTGTNINTLTVNAPATAACNAIYTTGTMYAYDFTASSDRRLKTDIVTLSNALDIVKNMRGVYFTRIGQTKRSVGVIAQEVEEVLPEVVHGDDTKSVSYGNIVGLLIEAVKELAEKMKV</sequence>
<protein>
    <recommendedName>
        <fullName evidence="1">Peptidase S74 domain-containing protein</fullName>
    </recommendedName>
</protein>
<dbReference type="EMBL" id="MN740664">
    <property type="protein sequence ID" value="QHS79912.1"/>
    <property type="molecule type" value="Genomic_DNA"/>
</dbReference>
<feature type="domain" description="Peptidase S74" evidence="1">
    <location>
        <begin position="409"/>
        <end position="490"/>
    </location>
</feature>
<proteinExistence type="predicted"/>
<evidence type="ECO:0000259" key="1">
    <source>
        <dbReference type="PROSITE" id="PS51688"/>
    </source>
</evidence>
<dbReference type="PROSITE" id="PS51688">
    <property type="entry name" value="ICA"/>
    <property type="match status" value="1"/>
</dbReference>
<organism evidence="2">
    <name type="scientific">viral metagenome</name>
    <dbReference type="NCBI Taxonomy" id="1070528"/>
    <lineage>
        <taxon>unclassified sequences</taxon>
        <taxon>metagenomes</taxon>
        <taxon>organismal metagenomes</taxon>
    </lineage>
</organism>
<evidence type="ECO:0000313" key="2">
    <source>
        <dbReference type="EMBL" id="QHS79912.1"/>
    </source>
</evidence>
<dbReference type="AlphaFoldDB" id="A0A6C0AJK7"/>
<dbReference type="InterPro" id="IPR030392">
    <property type="entry name" value="S74_ICA"/>
</dbReference>
<reference evidence="2" key="1">
    <citation type="journal article" date="2020" name="Nature">
        <title>Giant virus diversity and host interactions through global metagenomics.</title>
        <authorList>
            <person name="Schulz F."/>
            <person name="Roux S."/>
            <person name="Paez-Espino D."/>
            <person name="Jungbluth S."/>
            <person name="Walsh D.A."/>
            <person name="Denef V.J."/>
            <person name="McMahon K.D."/>
            <person name="Konstantinidis K.T."/>
            <person name="Eloe-Fadrosh E.A."/>
            <person name="Kyrpides N.C."/>
            <person name="Woyke T."/>
        </authorList>
    </citation>
    <scope>NUCLEOTIDE SEQUENCE</scope>
    <source>
        <strain evidence="2">GVMAG-S-1035375-24</strain>
    </source>
</reference>
<name>A0A6C0AJK7_9ZZZZ</name>